<proteinExistence type="predicted"/>
<dbReference type="AlphaFoldDB" id="A0A0R1K0F2"/>
<feature type="region of interest" description="Disordered" evidence="1">
    <location>
        <begin position="26"/>
        <end position="70"/>
    </location>
</feature>
<feature type="compositionally biased region" description="Acidic residues" evidence="1">
    <location>
        <begin position="32"/>
        <end position="51"/>
    </location>
</feature>
<protein>
    <recommendedName>
        <fullName evidence="4">DUF4352 domain-containing protein</fullName>
    </recommendedName>
</protein>
<sequence>MGTAKKQIENGAILSKDVLHKLKYKSGKFDDSEGEGTTNDDESDSSDDSSEDTTSSTPYEIGQEAKLSDGSGNQMWGLKLTSATKNFNSSGQNLVNSDIDTIAITNEKSVQFSFNYTNYGDSESYLPTIWDFTVYDQSGTAGEIVDQQDGQNEVSIGHNGNTTFWVNFTSAVGKGDKVTLEYQPDGLDSPITFEATVN</sequence>
<organism evidence="2 3">
    <name type="scientific">Lacticaseibacillus nasuensis JCM 17158</name>
    <dbReference type="NCBI Taxonomy" id="1291734"/>
    <lineage>
        <taxon>Bacteria</taxon>
        <taxon>Bacillati</taxon>
        <taxon>Bacillota</taxon>
        <taxon>Bacilli</taxon>
        <taxon>Lactobacillales</taxon>
        <taxon>Lactobacillaceae</taxon>
        <taxon>Lacticaseibacillus</taxon>
    </lineage>
</organism>
<evidence type="ECO:0000313" key="3">
    <source>
        <dbReference type="Proteomes" id="UP000051804"/>
    </source>
</evidence>
<dbReference type="EMBL" id="AZDJ01000001">
    <property type="protein sequence ID" value="KRK74145.1"/>
    <property type="molecule type" value="Genomic_DNA"/>
</dbReference>
<keyword evidence="3" id="KW-1185">Reference proteome</keyword>
<comment type="caution">
    <text evidence="2">The sequence shown here is derived from an EMBL/GenBank/DDBJ whole genome shotgun (WGS) entry which is preliminary data.</text>
</comment>
<evidence type="ECO:0000256" key="1">
    <source>
        <dbReference type="SAM" id="MobiDB-lite"/>
    </source>
</evidence>
<dbReference type="Proteomes" id="UP000051804">
    <property type="component" value="Unassembled WGS sequence"/>
</dbReference>
<reference evidence="2 3" key="1">
    <citation type="journal article" date="2015" name="Genome Announc.">
        <title>Expanding the biotechnology potential of lactobacilli through comparative genomics of 213 strains and associated genera.</title>
        <authorList>
            <person name="Sun Z."/>
            <person name="Harris H.M."/>
            <person name="McCann A."/>
            <person name="Guo C."/>
            <person name="Argimon S."/>
            <person name="Zhang W."/>
            <person name="Yang X."/>
            <person name="Jeffery I.B."/>
            <person name="Cooney J.C."/>
            <person name="Kagawa T.F."/>
            <person name="Liu W."/>
            <person name="Song Y."/>
            <person name="Salvetti E."/>
            <person name="Wrobel A."/>
            <person name="Rasinkangas P."/>
            <person name="Parkhill J."/>
            <person name="Rea M.C."/>
            <person name="O'Sullivan O."/>
            <person name="Ritari J."/>
            <person name="Douillard F.P."/>
            <person name="Paul Ross R."/>
            <person name="Yang R."/>
            <person name="Briner A.E."/>
            <person name="Felis G.E."/>
            <person name="de Vos W.M."/>
            <person name="Barrangou R."/>
            <person name="Klaenhammer T.R."/>
            <person name="Caufield P.W."/>
            <person name="Cui Y."/>
            <person name="Zhang H."/>
            <person name="O'Toole P.W."/>
        </authorList>
    </citation>
    <scope>NUCLEOTIDE SEQUENCE [LARGE SCALE GENOMIC DNA]</scope>
    <source>
        <strain evidence="2 3">JCM 17158</strain>
    </source>
</reference>
<gene>
    <name evidence="2" type="ORF">FD02_GL000740</name>
</gene>
<name>A0A0R1K0F2_9LACO</name>
<evidence type="ECO:0008006" key="4">
    <source>
        <dbReference type="Google" id="ProtNLM"/>
    </source>
</evidence>
<evidence type="ECO:0000313" key="2">
    <source>
        <dbReference type="EMBL" id="KRK74145.1"/>
    </source>
</evidence>
<accession>A0A0R1K0F2</accession>
<dbReference type="PATRIC" id="fig|1291734.4.peg.766"/>